<organism evidence="2">
    <name type="scientific">Anthurium amnicola</name>
    <dbReference type="NCBI Taxonomy" id="1678845"/>
    <lineage>
        <taxon>Eukaryota</taxon>
        <taxon>Viridiplantae</taxon>
        <taxon>Streptophyta</taxon>
        <taxon>Embryophyta</taxon>
        <taxon>Tracheophyta</taxon>
        <taxon>Spermatophyta</taxon>
        <taxon>Magnoliopsida</taxon>
        <taxon>Liliopsida</taxon>
        <taxon>Araceae</taxon>
        <taxon>Pothoideae</taxon>
        <taxon>Potheae</taxon>
        <taxon>Anthurium</taxon>
    </lineage>
</organism>
<dbReference type="PANTHER" id="PTHR35312:SF1">
    <property type="entry name" value="OS07G0641800 PROTEIN"/>
    <property type="match status" value="1"/>
</dbReference>
<dbReference type="AlphaFoldDB" id="A0A1D1Y001"/>
<dbReference type="PANTHER" id="PTHR35312">
    <property type="entry name" value="OS07G0641800 PROTEIN"/>
    <property type="match status" value="1"/>
</dbReference>
<gene>
    <name evidence="2" type="primary">FMP48</name>
    <name evidence="2" type="ORF">g.29027</name>
</gene>
<keyword evidence="2" id="KW-0418">Kinase</keyword>
<feature type="compositionally biased region" description="Basic and acidic residues" evidence="1">
    <location>
        <begin position="63"/>
        <end position="73"/>
    </location>
</feature>
<evidence type="ECO:0000256" key="1">
    <source>
        <dbReference type="SAM" id="MobiDB-lite"/>
    </source>
</evidence>
<feature type="non-terminal residue" evidence="2">
    <location>
        <position position="1"/>
    </location>
</feature>
<reference evidence="2" key="1">
    <citation type="submission" date="2015-07" db="EMBL/GenBank/DDBJ databases">
        <title>Transcriptome Assembly of Anthurium amnicola.</title>
        <authorList>
            <person name="Suzuki J."/>
        </authorList>
    </citation>
    <scope>NUCLEOTIDE SEQUENCE</scope>
</reference>
<sequence>LHAILAIIAVHAQISSIHSGASQRERGFLRRWEAAAMDDREFRRLLNLFPVVRSRDYCADSDLSKESTSRSAEDEVNEWENAWTEGDAKDDGIEGINTRDPFWQKLKSSAETKVSPVEAQRFCEAFQRVYKKLVSQEQNREAIQRLVDSAGSSRG</sequence>
<dbReference type="EMBL" id="GDJX01019996">
    <property type="protein sequence ID" value="JAT47940.1"/>
    <property type="molecule type" value="Transcribed_RNA"/>
</dbReference>
<dbReference type="GO" id="GO:0016301">
    <property type="term" value="F:kinase activity"/>
    <property type="evidence" value="ECO:0007669"/>
    <property type="project" value="UniProtKB-KW"/>
</dbReference>
<protein>
    <submittedName>
        <fullName evidence="2">Putative serine/threonine-protein kinase FMP48</fullName>
    </submittedName>
</protein>
<feature type="region of interest" description="Disordered" evidence="1">
    <location>
        <begin position="63"/>
        <end position="95"/>
    </location>
</feature>
<keyword evidence="2" id="KW-0808">Transferase</keyword>
<accession>A0A1D1Y001</accession>
<proteinExistence type="predicted"/>
<evidence type="ECO:0000313" key="2">
    <source>
        <dbReference type="EMBL" id="JAT47940.1"/>
    </source>
</evidence>
<name>A0A1D1Y001_9ARAE</name>